<dbReference type="CDD" id="cd01948">
    <property type="entry name" value="EAL"/>
    <property type="match status" value="1"/>
</dbReference>
<dbReference type="InterPro" id="IPR029787">
    <property type="entry name" value="Nucleotide_cyclase"/>
</dbReference>
<dbReference type="EMBL" id="PVWJ01000016">
    <property type="protein sequence ID" value="PSB04222.1"/>
    <property type="molecule type" value="Genomic_DNA"/>
</dbReference>
<reference evidence="5 6" key="2">
    <citation type="submission" date="2018-03" db="EMBL/GenBank/DDBJ databases">
        <title>The ancient ancestry and fast evolution of plastids.</title>
        <authorList>
            <person name="Moore K.R."/>
            <person name="Magnabosco C."/>
            <person name="Momper L."/>
            <person name="Gold D.A."/>
            <person name="Bosak T."/>
            <person name="Fournier G.P."/>
        </authorList>
    </citation>
    <scope>NUCLEOTIDE SEQUENCE [LARGE SCALE GENOMIC DNA]</scope>
    <source>
        <strain evidence="5 6">CCAP 1448/3</strain>
    </source>
</reference>
<proteinExistence type="predicted"/>
<dbReference type="InterPro" id="IPR031621">
    <property type="entry name" value="HisKA_7TM"/>
</dbReference>
<sequence length="776" mass="88372">MQWFVFLYIIINLLATVICTTIAILVPQRTAQADWGFRLFALMTALWCAASGLFFLNRSLNDFWIWTGIQLVPYVAIPVLWFYFILQFTGDSTPHPVFLFLVPAATLIIYWNPDWSWLMWSITKKDWWFGISIAQYERGFWFNFMHTPYSYALILLGHCYLLRAMWQSRRKKIQPLFILFLCGLIPLILNILTLSPLYDSLRFFDLTPIGLSISSVCFCWGLSHYQLLQRSPLAYQQIFASLKAAILVVDLHYRVIEFNAAAEVLLGCTQNSIGDSAKKLIEFLQASDWHQLIHEGQTEVLAIDRWFQLEQFPIRRQQKLLGYILNISDITKSRQLQEQVLQGALLYDALTGLPNRTLFADRLEQAIKYCHRDPNAAFAVAFIDLDRFKIINDSLGHAAGDRVLVEVAKRFQSCLRSEDTVARFAGDEFAFLLTNTHNIDIASLCERLQQKIKEPILLGTHNVATSASIGIAFGSARANAEQLVRNADIAMYQAKANGKGTFAVFDQAIGSQTIRTMELEVSLRHALEREEFFLVFQPIVAINSGKIQGFEALLRWQHPEYGLIVPSVFIPIAEEMGIISMLDGWVLQNACQQLRRWQQQYPMLNLTMSVNLSSANFMFSNLVETVIQVLEATQILGRHLKLEITESIVMKDPDGSAKVLEKLKEYGVGILLDDFGTGHSSLSYLHQLPFDGLKIDRSFVQEAQYNPQSLEIIKTIISLAKGLRLKIIAEGVETGFQRQMLQDLGCQLGQGYLWAKPLTKRDGDRFIADNVKAMML</sequence>
<organism evidence="5 6">
    <name type="scientific">Merismopedia glauca CCAP 1448/3</name>
    <dbReference type="NCBI Taxonomy" id="1296344"/>
    <lineage>
        <taxon>Bacteria</taxon>
        <taxon>Bacillati</taxon>
        <taxon>Cyanobacteriota</taxon>
        <taxon>Cyanophyceae</taxon>
        <taxon>Synechococcales</taxon>
        <taxon>Merismopediaceae</taxon>
        <taxon>Merismopedia</taxon>
    </lineage>
</organism>
<keyword evidence="1" id="KW-0812">Transmembrane</keyword>
<dbReference type="Pfam" id="PF00990">
    <property type="entry name" value="GGDEF"/>
    <property type="match status" value="1"/>
</dbReference>
<evidence type="ECO:0000259" key="2">
    <source>
        <dbReference type="PROSITE" id="PS50112"/>
    </source>
</evidence>
<dbReference type="PROSITE" id="PS50112">
    <property type="entry name" value="PAS"/>
    <property type="match status" value="1"/>
</dbReference>
<evidence type="ECO:0000256" key="1">
    <source>
        <dbReference type="SAM" id="Phobius"/>
    </source>
</evidence>
<dbReference type="Gene3D" id="3.30.70.270">
    <property type="match status" value="1"/>
</dbReference>
<keyword evidence="1" id="KW-0472">Membrane</keyword>
<dbReference type="SMART" id="SM00052">
    <property type="entry name" value="EAL"/>
    <property type="match status" value="1"/>
</dbReference>
<dbReference type="Pfam" id="PF00563">
    <property type="entry name" value="EAL"/>
    <property type="match status" value="1"/>
</dbReference>
<dbReference type="PROSITE" id="PS50887">
    <property type="entry name" value="GGDEF"/>
    <property type="match status" value="1"/>
</dbReference>
<dbReference type="InterPro" id="IPR001633">
    <property type="entry name" value="EAL_dom"/>
</dbReference>
<dbReference type="Pfam" id="PF16927">
    <property type="entry name" value="HisKA_7TM"/>
    <property type="match status" value="1"/>
</dbReference>
<gene>
    <name evidence="5" type="ORF">C7B64_05070</name>
</gene>
<dbReference type="PANTHER" id="PTHR44757">
    <property type="entry name" value="DIGUANYLATE CYCLASE DGCP"/>
    <property type="match status" value="1"/>
</dbReference>
<comment type="caution">
    <text evidence="5">The sequence shown here is derived from an EMBL/GenBank/DDBJ whole genome shotgun (WGS) entry which is preliminary data.</text>
</comment>
<feature type="transmembrane region" description="Helical" evidence="1">
    <location>
        <begin position="178"/>
        <end position="197"/>
    </location>
</feature>
<dbReference type="OrthoDB" id="366324at2"/>
<dbReference type="PROSITE" id="PS50883">
    <property type="entry name" value="EAL"/>
    <property type="match status" value="1"/>
</dbReference>
<dbReference type="InterPro" id="IPR043128">
    <property type="entry name" value="Rev_trsase/Diguanyl_cyclase"/>
</dbReference>
<feature type="transmembrane region" description="Helical" evidence="1">
    <location>
        <begin position="97"/>
        <end position="113"/>
    </location>
</feature>
<feature type="transmembrane region" description="Helical" evidence="1">
    <location>
        <begin position="39"/>
        <end position="57"/>
    </location>
</feature>
<protein>
    <submittedName>
        <fullName evidence="5">Response regulator receiver protein</fullName>
    </submittedName>
</protein>
<dbReference type="SUPFAM" id="SSF141868">
    <property type="entry name" value="EAL domain-like"/>
    <property type="match status" value="1"/>
</dbReference>
<dbReference type="SUPFAM" id="SSF55073">
    <property type="entry name" value="Nucleotide cyclase"/>
    <property type="match status" value="1"/>
</dbReference>
<dbReference type="AlphaFoldDB" id="A0A2T1C7G5"/>
<dbReference type="SUPFAM" id="SSF55785">
    <property type="entry name" value="PYP-like sensor domain (PAS domain)"/>
    <property type="match status" value="1"/>
</dbReference>
<dbReference type="CDD" id="cd01949">
    <property type="entry name" value="GGDEF"/>
    <property type="match status" value="1"/>
</dbReference>
<dbReference type="Gene3D" id="3.20.20.450">
    <property type="entry name" value="EAL domain"/>
    <property type="match status" value="1"/>
</dbReference>
<dbReference type="PANTHER" id="PTHR44757:SF2">
    <property type="entry name" value="BIOFILM ARCHITECTURE MAINTENANCE PROTEIN MBAA"/>
    <property type="match status" value="1"/>
</dbReference>
<dbReference type="RefSeq" id="WP_106287564.1">
    <property type="nucleotide sequence ID" value="NZ_CAWNTC010000212.1"/>
</dbReference>
<evidence type="ECO:0000259" key="3">
    <source>
        <dbReference type="PROSITE" id="PS50883"/>
    </source>
</evidence>
<dbReference type="InterPro" id="IPR035919">
    <property type="entry name" value="EAL_sf"/>
</dbReference>
<feature type="transmembrane region" description="Helical" evidence="1">
    <location>
        <begin position="149"/>
        <end position="166"/>
    </location>
</feature>
<dbReference type="InterPro" id="IPR000160">
    <property type="entry name" value="GGDEF_dom"/>
</dbReference>
<dbReference type="NCBIfam" id="TIGR00254">
    <property type="entry name" value="GGDEF"/>
    <property type="match status" value="1"/>
</dbReference>
<dbReference type="InterPro" id="IPR035965">
    <property type="entry name" value="PAS-like_dom_sf"/>
</dbReference>
<dbReference type="InterPro" id="IPR052155">
    <property type="entry name" value="Biofilm_reg_signaling"/>
</dbReference>
<accession>A0A2T1C7G5</accession>
<feature type="domain" description="GGDEF" evidence="4">
    <location>
        <begin position="376"/>
        <end position="507"/>
    </location>
</feature>
<name>A0A2T1C7G5_9CYAN</name>
<dbReference type="FunFam" id="3.30.70.270:FF:000001">
    <property type="entry name" value="Diguanylate cyclase domain protein"/>
    <property type="match status" value="1"/>
</dbReference>
<evidence type="ECO:0000313" key="5">
    <source>
        <dbReference type="EMBL" id="PSB04222.1"/>
    </source>
</evidence>
<keyword evidence="1" id="KW-1133">Transmembrane helix</keyword>
<feature type="domain" description="EAL" evidence="3">
    <location>
        <begin position="516"/>
        <end position="771"/>
    </location>
</feature>
<feature type="transmembrane region" description="Helical" evidence="1">
    <location>
        <begin position="63"/>
        <end position="85"/>
    </location>
</feature>
<feature type="domain" description="PAS" evidence="2">
    <location>
        <begin position="231"/>
        <end position="288"/>
    </location>
</feature>
<dbReference type="SMART" id="SM00267">
    <property type="entry name" value="GGDEF"/>
    <property type="match status" value="1"/>
</dbReference>
<evidence type="ECO:0000313" key="6">
    <source>
        <dbReference type="Proteomes" id="UP000238762"/>
    </source>
</evidence>
<dbReference type="FunFam" id="3.20.20.450:FF:000001">
    <property type="entry name" value="Cyclic di-GMP phosphodiesterase yahA"/>
    <property type="match status" value="1"/>
</dbReference>
<feature type="transmembrane region" description="Helical" evidence="1">
    <location>
        <begin position="6"/>
        <end position="27"/>
    </location>
</feature>
<dbReference type="Gene3D" id="3.30.450.20">
    <property type="entry name" value="PAS domain"/>
    <property type="match status" value="1"/>
</dbReference>
<dbReference type="NCBIfam" id="TIGR00229">
    <property type="entry name" value="sensory_box"/>
    <property type="match status" value="1"/>
</dbReference>
<reference evidence="5 6" key="1">
    <citation type="submission" date="2018-02" db="EMBL/GenBank/DDBJ databases">
        <authorList>
            <person name="Cohen D.B."/>
            <person name="Kent A.D."/>
        </authorList>
    </citation>
    <scope>NUCLEOTIDE SEQUENCE [LARGE SCALE GENOMIC DNA]</scope>
    <source>
        <strain evidence="5 6">CCAP 1448/3</strain>
    </source>
</reference>
<dbReference type="InterPro" id="IPR000014">
    <property type="entry name" value="PAS"/>
</dbReference>
<dbReference type="Pfam" id="PF13188">
    <property type="entry name" value="PAS_8"/>
    <property type="match status" value="1"/>
</dbReference>
<keyword evidence="6" id="KW-1185">Reference proteome</keyword>
<dbReference type="Proteomes" id="UP000238762">
    <property type="component" value="Unassembled WGS sequence"/>
</dbReference>
<evidence type="ECO:0000259" key="4">
    <source>
        <dbReference type="PROSITE" id="PS50887"/>
    </source>
</evidence>